<dbReference type="InterPro" id="IPR011465">
    <property type="entry name" value="DUF1571"/>
</dbReference>
<protein>
    <recommendedName>
        <fullName evidence="3">DUF1571 domain-containing protein</fullName>
    </recommendedName>
</protein>
<reference evidence="1 2" key="1">
    <citation type="submission" date="2019-02" db="EMBL/GenBank/DDBJ databases">
        <title>Deep-cultivation of Planctomycetes and their phenomic and genomic characterization uncovers novel biology.</title>
        <authorList>
            <person name="Wiegand S."/>
            <person name="Jogler M."/>
            <person name="Boedeker C."/>
            <person name="Pinto D."/>
            <person name="Vollmers J."/>
            <person name="Rivas-Marin E."/>
            <person name="Kohn T."/>
            <person name="Peeters S.H."/>
            <person name="Heuer A."/>
            <person name="Rast P."/>
            <person name="Oberbeckmann S."/>
            <person name="Bunk B."/>
            <person name="Jeske O."/>
            <person name="Meyerdierks A."/>
            <person name="Storesund J.E."/>
            <person name="Kallscheuer N."/>
            <person name="Luecker S."/>
            <person name="Lage O.M."/>
            <person name="Pohl T."/>
            <person name="Merkel B.J."/>
            <person name="Hornburger P."/>
            <person name="Mueller R.-W."/>
            <person name="Bruemmer F."/>
            <person name="Labrenz M."/>
            <person name="Spormann A.M."/>
            <person name="Op Den Camp H."/>
            <person name="Overmann J."/>
            <person name="Amann R."/>
            <person name="Jetten M.S.M."/>
            <person name="Mascher T."/>
            <person name="Medema M.H."/>
            <person name="Devos D.P."/>
            <person name="Kaster A.-K."/>
            <person name="Ovreas L."/>
            <person name="Rohde M."/>
            <person name="Galperin M.Y."/>
            <person name="Jogler C."/>
        </authorList>
    </citation>
    <scope>NUCLEOTIDE SEQUENCE [LARGE SCALE GENOMIC DNA]</scope>
    <source>
        <strain evidence="1 2">CA85</strain>
    </source>
</reference>
<organism evidence="1 2">
    <name type="scientific">Allorhodopirellula solitaria</name>
    <dbReference type="NCBI Taxonomy" id="2527987"/>
    <lineage>
        <taxon>Bacteria</taxon>
        <taxon>Pseudomonadati</taxon>
        <taxon>Planctomycetota</taxon>
        <taxon>Planctomycetia</taxon>
        <taxon>Pirellulales</taxon>
        <taxon>Pirellulaceae</taxon>
        <taxon>Allorhodopirellula</taxon>
    </lineage>
</organism>
<dbReference type="PROSITE" id="PS51318">
    <property type="entry name" value="TAT"/>
    <property type="match status" value="1"/>
</dbReference>
<keyword evidence="2" id="KW-1185">Reference proteome</keyword>
<name>A0A5C5YFS9_9BACT</name>
<dbReference type="Pfam" id="PF07608">
    <property type="entry name" value="DUF1571"/>
    <property type="match status" value="1"/>
</dbReference>
<evidence type="ECO:0000313" key="1">
    <source>
        <dbReference type="EMBL" id="TWT73934.1"/>
    </source>
</evidence>
<dbReference type="RefSeq" id="WP_146390013.1">
    <property type="nucleotide sequence ID" value="NZ_SJPK01000002.1"/>
</dbReference>
<comment type="caution">
    <text evidence="1">The sequence shown here is derived from an EMBL/GenBank/DDBJ whole genome shotgun (WGS) entry which is preliminary data.</text>
</comment>
<accession>A0A5C5YFS9</accession>
<dbReference type="AlphaFoldDB" id="A0A5C5YFS9"/>
<dbReference type="OrthoDB" id="5456309at2"/>
<sequence>MNTPRRQFLGLSTGLLTGGLISSIASRAAAQSPAGPSNWANPVHRVANATMSAAKTTVPKEEPGKEALRRGLDMARQALEISRNDIRDYTAILVKREQIDGTVGDHEYMMIKVRNRKVSGGQLIQPFSVYIGFLKPAAVKGREVIYVENRNDGKIVAHEGGFKGRFLPTVNLPVDGMLAMRGQRYPLTEIGVEKMIVKLIERGEKALRHEDVTCEFRKGAKLKDRVCTVLEVTQPTQRPDAEFYQAQVFMDDQLNMPIRYVAYHWPDQPGGQGEVIEEYNYLNLKVNVGLTDADFDPANKEYNFYS</sequence>
<dbReference type="InterPro" id="IPR006311">
    <property type="entry name" value="TAT_signal"/>
</dbReference>
<evidence type="ECO:0008006" key="3">
    <source>
        <dbReference type="Google" id="ProtNLM"/>
    </source>
</evidence>
<dbReference type="Proteomes" id="UP000318053">
    <property type="component" value="Unassembled WGS sequence"/>
</dbReference>
<evidence type="ECO:0000313" key="2">
    <source>
        <dbReference type="Proteomes" id="UP000318053"/>
    </source>
</evidence>
<gene>
    <name evidence="1" type="ORF">CA85_08160</name>
</gene>
<dbReference type="EMBL" id="SJPK01000002">
    <property type="protein sequence ID" value="TWT73934.1"/>
    <property type="molecule type" value="Genomic_DNA"/>
</dbReference>
<proteinExistence type="predicted"/>